<keyword evidence="3" id="KW-0964">Secreted</keyword>
<sequence length="260" mass="27731">MLENLSIALFLLYFVSFYLQPVASHGYVANITIDGKVYIGNVPGAETTASVIRQVNTIDPVQPANNSNMGCGPGASPASLVASASPGSEFLIHWAGGDDQDWPHEVGPLMAYLASCGDESCTTFNTSGASWFKIHQVARVDGVWVQLDIHDGQPANLSLPSNLAPGNYILRHEIIALQNAVYIGGAEFYPSCSQLEVNGSQTGKPNSSDLVSFPGAYSETDPGIYDPDVYDTSVKYIFPGPAIASFITGSTAGFVFKRWI</sequence>
<reference evidence="18 19" key="1">
    <citation type="journal article" date="2015" name="Fungal Genet. Biol.">
        <title>Evolution of novel wood decay mechanisms in Agaricales revealed by the genome sequences of Fistulina hepatica and Cylindrobasidium torrendii.</title>
        <authorList>
            <person name="Floudas D."/>
            <person name="Held B.W."/>
            <person name="Riley R."/>
            <person name="Nagy L.G."/>
            <person name="Koehler G."/>
            <person name="Ransdell A.S."/>
            <person name="Younus H."/>
            <person name="Chow J."/>
            <person name="Chiniquy J."/>
            <person name="Lipzen A."/>
            <person name="Tritt A."/>
            <person name="Sun H."/>
            <person name="Haridas S."/>
            <person name="LaButti K."/>
            <person name="Ohm R.A."/>
            <person name="Kues U."/>
            <person name="Blanchette R.A."/>
            <person name="Grigoriev I.V."/>
            <person name="Minto R.E."/>
            <person name="Hibbett D.S."/>
        </authorList>
    </citation>
    <scope>NUCLEOTIDE SEQUENCE [LARGE SCALE GENOMIC DNA]</scope>
    <source>
        <strain evidence="18 19">ATCC 64428</strain>
    </source>
</reference>
<name>A0A0D7AQR0_9AGAR</name>
<evidence type="ECO:0000256" key="16">
    <source>
        <dbReference type="SAM" id="SignalP"/>
    </source>
</evidence>
<keyword evidence="18" id="KW-0378">Hydrolase</keyword>
<dbReference type="InterPro" id="IPR049892">
    <property type="entry name" value="AA9"/>
</dbReference>
<keyword evidence="12" id="KW-0624">Polysaccharide degradation</keyword>
<evidence type="ECO:0000256" key="9">
    <source>
        <dbReference type="ARBA" id="ARBA00023033"/>
    </source>
</evidence>
<evidence type="ECO:0000256" key="5">
    <source>
        <dbReference type="ARBA" id="ARBA00022729"/>
    </source>
</evidence>
<keyword evidence="10" id="KW-1015">Disulfide bond</keyword>
<keyword evidence="4" id="KW-0479">Metal-binding</keyword>
<keyword evidence="5 16" id="KW-0732">Signal</keyword>
<dbReference type="GO" id="GO:0004497">
    <property type="term" value="F:monooxygenase activity"/>
    <property type="evidence" value="ECO:0007669"/>
    <property type="project" value="UniProtKB-KW"/>
</dbReference>
<evidence type="ECO:0000256" key="13">
    <source>
        <dbReference type="ARBA" id="ARBA00044502"/>
    </source>
</evidence>
<accession>A0A0D7AQR0</accession>
<evidence type="ECO:0000256" key="8">
    <source>
        <dbReference type="ARBA" id="ARBA00023008"/>
    </source>
</evidence>
<evidence type="ECO:0000256" key="3">
    <source>
        <dbReference type="ARBA" id="ARBA00022525"/>
    </source>
</evidence>
<dbReference type="GO" id="GO:0030245">
    <property type="term" value="P:cellulose catabolic process"/>
    <property type="evidence" value="ECO:0007669"/>
    <property type="project" value="UniProtKB-KW"/>
</dbReference>
<dbReference type="Pfam" id="PF03443">
    <property type="entry name" value="AA9"/>
    <property type="match status" value="1"/>
</dbReference>
<dbReference type="GO" id="GO:0016787">
    <property type="term" value="F:hydrolase activity"/>
    <property type="evidence" value="ECO:0007669"/>
    <property type="project" value="UniProtKB-KW"/>
</dbReference>
<dbReference type="Proteomes" id="UP000054144">
    <property type="component" value="Unassembled WGS sequence"/>
</dbReference>
<dbReference type="PANTHER" id="PTHR33353:SF10">
    <property type="entry name" value="ENDO-BETA-1,4-GLUCANASE D"/>
    <property type="match status" value="1"/>
</dbReference>
<evidence type="ECO:0000259" key="17">
    <source>
        <dbReference type="Pfam" id="PF03443"/>
    </source>
</evidence>
<dbReference type="EC" id="1.14.99.56" evidence="15"/>
<comment type="catalytic activity">
    <reaction evidence="14">
        <text>[(1-&gt;4)-beta-D-glucosyl]n+m + reduced acceptor + O2 = 4-dehydro-beta-D-glucosyl-[(1-&gt;4)-beta-D-glucosyl]n-1 + [(1-&gt;4)-beta-D-glucosyl]m + acceptor + H2O.</text>
        <dbReference type="EC" id="1.14.99.56"/>
    </reaction>
</comment>
<evidence type="ECO:0000313" key="19">
    <source>
        <dbReference type="Proteomes" id="UP000054144"/>
    </source>
</evidence>
<dbReference type="EMBL" id="KN881628">
    <property type="protein sequence ID" value="KIY53143.1"/>
    <property type="molecule type" value="Genomic_DNA"/>
</dbReference>
<dbReference type="GO" id="GO:0005576">
    <property type="term" value="C:extracellular region"/>
    <property type="evidence" value="ECO:0007669"/>
    <property type="project" value="UniProtKB-SubCell"/>
</dbReference>
<dbReference type="GO" id="GO:0046872">
    <property type="term" value="F:metal ion binding"/>
    <property type="evidence" value="ECO:0007669"/>
    <property type="project" value="UniProtKB-KW"/>
</dbReference>
<feature type="domain" description="Auxiliary Activity family 9 catalytic" evidence="17">
    <location>
        <begin position="25"/>
        <end position="231"/>
    </location>
</feature>
<evidence type="ECO:0000256" key="12">
    <source>
        <dbReference type="ARBA" id="ARBA00023326"/>
    </source>
</evidence>
<dbReference type="OrthoDB" id="4849160at2759"/>
<keyword evidence="8" id="KW-0186">Copper</keyword>
<evidence type="ECO:0000256" key="10">
    <source>
        <dbReference type="ARBA" id="ARBA00023157"/>
    </source>
</evidence>
<feature type="signal peptide" evidence="16">
    <location>
        <begin position="1"/>
        <end position="24"/>
    </location>
</feature>
<keyword evidence="9" id="KW-0503">Monooxygenase</keyword>
<protein>
    <recommendedName>
        <fullName evidence="15">lytic cellulose monooxygenase (C4-dehydrogenating)</fullName>
        <ecNumber evidence="15">1.14.99.56</ecNumber>
    </recommendedName>
</protein>
<dbReference type="PANTHER" id="PTHR33353">
    <property type="entry name" value="PUTATIVE (AFU_ORTHOLOGUE AFUA_1G12560)-RELATED"/>
    <property type="match status" value="1"/>
</dbReference>
<evidence type="ECO:0000313" key="18">
    <source>
        <dbReference type="EMBL" id="KIY53143.1"/>
    </source>
</evidence>
<evidence type="ECO:0000256" key="15">
    <source>
        <dbReference type="ARBA" id="ARBA00047174"/>
    </source>
</evidence>
<evidence type="ECO:0000256" key="7">
    <source>
        <dbReference type="ARBA" id="ARBA00023002"/>
    </source>
</evidence>
<keyword evidence="7" id="KW-0560">Oxidoreductase</keyword>
<keyword evidence="6" id="KW-0136">Cellulose degradation</keyword>
<evidence type="ECO:0000256" key="6">
    <source>
        <dbReference type="ARBA" id="ARBA00023001"/>
    </source>
</evidence>
<comment type="similarity">
    <text evidence="13">Belongs to the polysaccharide monooxygenase AA9 family.</text>
</comment>
<keyword evidence="11" id="KW-0119">Carbohydrate metabolism</keyword>
<evidence type="ECO:0000256" key="2">
    <source>
        <dbReference type="ARBA" id="ARBA00004613"/>
    </source>
</evidence>
<feature type="chain" id="PRO_5002316489" description="lytic cellulose monooxygenase (C4-dehydrogenating)" evidence="16">
    <location>
        <begin position="25"/>
        <end position="260"/>
    </location>
</feature>
<proteinExistence type="inferred from homology"/>
<gene>
    <name evidence="18" type="ORF">FISHEDRAFT_34057</name>
</gene>
<comment type="subcellular location">
    <subcellularLocation>
        <location evidence="2">Secreted</location>
    </subcellularLocation>
</comment>
<evidence type="ECO:0000256" key="14">
    <source>
        <dbReference type="ARBA" id="ARBA00045077"/>
    </source>
</evidence>
<keyword evidence="19" id="KW-1185">Reference proteome</keyword>
<evidence type="ECO:0000256" key="11">
    <source>
        <dbReference type="ARBA" id="ARBA00023277"/>
    </source>
</evidence>
<dbReference type="InterPro" id="IPR005103">
    <property type="entry name" value="AA9_LPMO"/>
</dbReference>
<organism evidence="18 19">
    <name type="scientific">Fistulina hepatica ATCC 64428</name>
    <dbReference type="NCBI Taxonomy" id="1128425"/>
    <lineage>
        <taxon>Eukaryota</taxon>
        <taxon>Fungi</taxon>
        <taxon>Dikarya</taxon>
        <taxon>Basidiomycota</taxon>
        <taxon>Agaricomycotina</taxon>
        <taxon>Agaricomycetes</taxon>
        <taxon>Agaricomycetidae</taxon>
        <taxon>Agaricales</taxon>
        <taxon>Fistulinaceae</taxon>
        <taxon>Fistulina</taxon>
    </lineage>
</organism>
<evidence type="ECO:0000256" key="4">
    <source>
        <dbReference type="ARBA" id="ARBA00022723"/>
    </source>
</evidence>
<comment type="cofactor">
    <cofactor evidence="1">
        <name>Cu(2+)</name>
        <dbReference type="ChEBI" id="CHEBI:29036"/>
    </cofactor>
</comment>
<evidence type="ECO:0000256" key="1">
    <source>
        <dbReference type="ARBA" id="ARBA00001973"/>
    </source>
</evidence>
<dbReference type="Gene3D" id="2.70.50.70">
    <property type="match status" value="1"/>
</dbReference>
<dbReference type="AlphaFoldDB" id="A0A0D7AQR0"/>
<dbReference type="CDD" id="cd21175">
    <property type="entry name" value="LPMO_AA9"/>
    <property type="match status" value="1"/>
</dbReference>